<sequence length="188" mass="21730">MSNLEYQYQCGGCVYYDFQGDYKKGYCSWYRSYYYPGDNCSHQKPVNATSGCYITTIVCDVLGLDDDCSLLNNLRSFRDNILQKDAKFTPLLMEYDSIGPEIALLIKKDYEESKDDTLWKKYYDTYLVSTEQLVKENNYDGAINKYVEMVQVLKSYFGLDKVTSRNIAQYDFSNGGHGKIMTKKNGNI</sequence>
<dbReference type="AlphaFoldDB" id="K1TQ14"/>
<dbReference type="EMBL" id="AJWZ01005871">
    <property type="protein sequence ID" value="EKC61376.1"/>
    <property type="molecule type" value="Genomic_DNA"/>
</dbReference>
<organism evidence="1">
    <name type="scientific">human gut metagenome</name>
    <dbReference type="NCBI Taxonomy" id="408170"/>
    <lineage>
        <taxon>unclassified sequences</taxon>
        <taxon>metagenomes</taxon>
        <taxon>organismal metagenomes</taxon>
    </lineage>
</organism>
<protein>
    <submittedName>
        <fullName evidence="1">Uncharacterized protein</fullName>
    </submittedName>
</protein>
<reference evidence="1" key="1">
    <citation type="journal article" date="2013" name="Environ. Microbiol.">
        <title>Microbiota from the distal guts of lean and obese adolescents exhibit partial functional redundancy besides clear differences in community structure.</title>
        <authorList>
            <person name="Ferrer M."/>
            <person name="Ruiz A."/>
            <person name="Lanza F."/>
            <person name="Haange S.B."/>
            <person name="Oberbach A."/>
            <person name="Till H."/>
            <person name="Bargiela R."/>
            <person name="Campoy C."/>
            <person name="Segura M.T."/>
            <person name="Richter M."/>
            <person name="von Bergen M."/>
            <person name="Seifert J."/>
            <person name="Suarez A."/>
        </authorList>
    </citation>
    <scope>NUCLEOTIDE SEQUENCE</scope>
</reference>
<name>K1TQ14_9ZZZZ</name>
<gene>
    <name evidence="1" type="ORF">OBE_08502</name>
</gene>
<proteinExistence type="predicted"/>
<comment type="caution">
    <text evidence="1">The sequence shown here is derived from an EMBL/GenBank/DDBJ whole genome shotgun (WGS) entry which is preliminary data.</text>
</comment>
<accession>K1TQ14</accession>
<evidence type="ECO:0000313" key="1">
    <source>
        <dbReference type="EMBL" id="EKC61376.1"/>
    </source>
</evidence>